<gene>
    <name evidence="8" type="primary">atsA_17</name>
    <name evidence="8" type="ORF">ETAA8_21690</name>
</gene>
<dbReference type="SUPFAM" id="SSF53649">
    <property type="entry name" value="Alkaline phosphatase-like"/>
    <property type="match status" value="1"/>
</dbReference>
<organism evidence="8 9">
    <name type="scientific">Anatilimnocola aggregata</name>
    <dbReference type="NCBI Taxonomy" id="2528021"/>
    <lineage>
        <taxon>Bacteria</taxon>
        <taxon>Pseudomonadati</taxon>
        <taxon>Planctomycetota</taxon>
        <taxon>Planctomycetia</taxon>
        <taxon>Pirellulales</taxon>
        <taxon>Pirellulaceae</taxon>
        <taxon>Anatilimnocola</taxon>
    </lineage>
</organism>
<dbReference type="InterPro" id="IPR000917">
    <property type="entry name" value="Sulfatase_N"/>
</dbReference>
<dbReference type="RefSeq" id="WP_145087959.1">
    <property type="nucleotide sequence ID" value="NZ_CP036274.1"/>
</dbReference>
<dbReference type="AlphaFoldDB" id="A0A517YA22"/>
<evidence type="ECO:0000259" key="7">
    <source>
        <dbReference type="Pfam" id="PF00884"/>
    </source>
</evidence>
<accession>A0A517YA22</accession>
<protein>
    <submittedName>
        <fullName evidence="8">Arylsulfatase</fullName>
        <ecNumber evidence="8">3.1.6.1</ecNumber>
    </submittedName>
</protein>
<dbReference type="PANTHER" id="PTHR42693:SF42">
    <property type="entry name" value="ARYLSULFATASE G"/>
    <property type="match status" value="1"/>
</dbReference>
<dbReference type="InterPro" id="IPR050738">
    <property type="entry name" value="Sulfatase"/>
</dbReference>
<keyword evidence="6" id="KW-0106">Calcium</keyword>
<keyword evidence="4" id="KW-0732">Signal</keyword>
<dbReference type="GO" id="GO:0004065">
    <property type="term" value="F:arylsulfatase activity"/>
    <property type="evidence" value="ECO:0007669"/>
    <property type="project" value="UniProtKB-EC"/>
</dbReference>
<dbReference type="Pfam" id="PF00884">
    <property type="entry name" value="Sulfatase"/>
    <property type="match status" value="1"/>
</dbReference>
<proteinExistence type="inferred from homology"/>
<dbReference type="Gene3D" id="3.30.1120.10">
    <property type="match status" value="1"/>
</dbReference>
<evidence type="ECO:0000256" key="6">
    <source>
        <dbReference type="ARBA" id="ARBA00022837"/>
    </source>
</evidence>
<evidence type="ECO:0000313" key="8">
    <source>
        <dbReference type="EMBL" id="QDU27085.1"/>
    </source>
</evidence>
<evidence type="ECO:0000313" key="9">
    <source>
        <dbReference type="Proteomes" id="UP000315017"/>
    </source>
</evidence>
<evidence type="ECO:0000256" key="1">
    <source>
        <dbReference type="ARBA" id="ARBA00001913"/>
    </source>
</evidence>
<dbReference type="GO" id="GO:0046872">
    <property type="term" value="F:metal ion binding"/>
    <property type="evidence" value="ECO:0007669"/>
    <property type="project" value="UniProtKB-KW"/>
</dbReference>
<dbReference type="Gene3D" id="3.40.720.10">
    <property type="entry name" value="Alkaline Phosphatase, subunit A"/>
    <property type="match status" value="1"/>
</dbReference>
<dbReference type="PANTHER" id="PTHR42693">
    <property type="entry name" value="ARYLSULFATASE FAMILY MEMBER"/>
    <property type="match status" value="1"/>
</dbReference>
<dbReference type="OrthoDB" id="9783154at2"/>
<evidence type="ECO:0000256" key="3">
    <source>
        <dbReference type="ARBA" id="ARBA00022723"/>
    </source>
</evidence>
<dbReference type="EMBL" id="CP036274">
    <property type="protein sequence ID" value="QDU27085.1"/>
    <property type="molecule type" value="Genomic_DNA"/>
</dbReference>
<reference evidence="8 9" key="1">
    <citation type="submission" date="2019-02" db="EMBL/GenBank/DDBJ databases">
        <title>Deep-cultivation of Planctomycetes and their phenomic and genomic characterization uncovers novel biology.</title>
        <authorList>
            <person name="Wiegand S."/>
            <person name="Jogler M."/>
            <person name="Boedeker C."/>
            <person name="Pinto D."/>
            <person name="Vollmers J."/>
            <person name="Rivas-Marin E."/>
            <person name="Kohn T."/>
            <person name="Peeters S.H."/>
            <person name="Heuer A."/>
            <person name="Rast P."/>
            <person name="Oberbeckmann S."/>
            <person name="Bunk B."/>
            <person name="Jeske O."/>
            <person name="Meyerdierks A."/>
            <person name="Storesund J.E."/>
            <person name="Kallscheuer N."/>
            <person name="Luecker S."/>
            <person name="Lage O.M."/>
            <person name="Pohl T."/>
            <person name="Merkel B.J."/>
            <person name="Hornburger P."/>
            <person name="Mueller R.-W."/>
            <person name="Bruemmer F."/>
            <person name="Labrenz M."/>
            <person name="Spormann A.M."/>
            <person name="Op den Camp H."/>
            <person name="Overmann J."/>
            <person name="Amann R."/>
            <person name="Jetten M.S.M."/>
            <person name="Mascher T."/>
            <person name="Medema M.H."/>
            <person name="Devos D.P."/>
            <person name="Kaster A.-K."/>
            <person name="Ovreas L."/>
            <person name="Rohde M."/>
            <person name="Galperin M.Y."/>
            <person name="Jogler C."/>
        </authorList>
    </citation>
    <scope>NUCLEOTIDE SEQUENCE [LARGE SCALE GENOMIC DNA]</scope>
    <source>
        <strain evidence="8 9">ETA_A8</strain>
    </source>
</reference>
<name>A0A517YA22_9BACT</name>
<evidence type="ECO:0000256" key="2">
    <source>
        <dbReference type="ARBA" id="ARBA00008779"/>
    </source>
</evidence>
<dbReference type="Proteomes" id="UP000315017">
    <property type="component" value="Chromosome"/>
</dbReference>
<sequence>MPSRVLILRILVVATLIALAHCGVTYAAPPNVVLIMVDDLGWMDLHCQGNERLNTPRIDALAKQGIRFTNAYAASPVCSPTRGAMITGLAPARLRITQHGQDGPAFWPKDRPLQPPVAEHRLPLATITLAERLKLAGYATGFFGKWHLSGEQDAKEGQAGGPAFWPEHQGFDINIGGCGFGGPPTYFDPYRIPAIKSRKKGEYLTDRLADETVTFMRAGHHKPMFICLWTYNVHYPFEAPQELVAKYQGNEGAGLKNAVYGAQVEATDRAVGKVLDEIDRLGIADKTLVILTSDNGGWEGATDNRPLRSGKGDLYEGGLRVPLVVRWPKLPDKGSVAGTSNDTPVISMDLPATILDVAQVTLERETKLDGTSLRPLLQGKKLERDDLYFHYPHYAWHRSNRPGGAIRSGQYKLIRRYDDNSVELFDLQSDIGETQNLAQQLPEVAAKLRERLDRWLQDTAAQMPTRIKKTE</sequence>
<dbReference type="KEGG" id="aagg:ETAA8_21690"/>
<dbReference type="InterPro" id="IPR024607">
    <property type="entry name" value="Sulfatase_CS"/>
</dbReference>
<evidence type="ECO:0000256" key="5">
    <source>
        <dbReference type="ARBA" id="ARBA00022801"/>
    </source>
</evidence>
<keyword evidence="9" id="KW-1185">Reference proteome</keyword>
<comment type="cofactor">
    <cofactor evidence="1">
        <name>Ca(2+)</name>
        <dbReference type="ChEBI" id="CHEBI:29108"/>
    </cofactor>
</comment>
<dbReference type="EC" id="3.1.6.1" evidence="8"/>
<evidence type="ECO:0000256" key="4">
    <source>
        <dbReference type="ARBA" id="ARBA00022729"/>
    </source>
</evidence>
<dbReference type="InterPro" id="IPR017850">
    <property type="entry name" value="Alkaline_phosphatase_core_sf"/>
</dbReference>
<comment type="similarity">
    <text evidence="2">Belongs to the sulfatase family.</text>
</comment>
<dbReference type="PROSITE" id="PS00523">
    <property type="entry name" value="SULFATASE_1"/>
    <property type="match status" value="1"/>
</dbReference>
<feature type="domain" description="Sulfatase N-terminal" evidence="7">
    <location>
        <begin position="30"/>
        <end position="359"/>
    </location>
</feature>
<keyword evidence="3" id="KW-0479">Metal-binding</keyword>
<keyword evidence="5 8" id="KW-0378">Hydrolase</keyword>
<dbReference type="CDD" id="cd16144">
    <property type="entry name" value="ARS_like"/>
    <property type="match status" value="1"/>
</dbReference>